<name>A0A1M5D010_9FIRM</name>
<evidence type="ECO:0000313" key="2">
    <source>
        <dbReference type="Proteomes" id="UP000184148"/>
    </source>
</evidence>
<keyword evidence="2" id="KW-1185">Reference proteome</keyword>
<protein>
    <submittedName>
        <fullName evidence="1">Uncharacterized protein</fullName>
    </submittedName>
</protein>
<dbReference type="EMBL" id="FQUY01000040">
    <property type="protein sequence ID" value="SHF60296.1"/>
    <property type="molecule type" value="Genomic_DNA"/>
</dbReference>
<organism evidence="1 2">
    <name type="scientific">Desulforamulus putei DSM 12395</name>
    <dbReference type="NCBI Taxonomy" id="1121429"/>
    <lineage>
        <taxon>Bacteria</taxon>
        <taxon>Bacillati</taxon>
        <taxon>Bacillota</taxon>
        <taxon>Clostridia</taxon>
        <taxon>Eubacteriales</taxon>
        <taxon>Peptococcaceae</taxon>
        <taxon>Desulforamulus</taxon>
    </lineage>
</organism>
<dbReference type="Proteomes" id="UP000184148">
    <property type="component" value="Unassembled WGS sequence"/>
</dbReference>
<proteinExistence type="predicted"/>
<gene>
    <name evidence="1" type="ORF">SAMN02745133_03069</name>
</gene>
<accession>A0A1M5D010</accession>
<dbReference type="AlphaFoldDB" id="A0A1M5D010"/>
<sequence length="106" mass="12631">MPGRPSAKYFMVLWKRSHVTNEKFPHPHRCKEQFLPIIREWIVENLNAPPKQRYTASRIFERLQEEKGFTGCDSTVRGWVREIKQQLNIERVETYVPLEHDPVGRA</sequence>
<feature type="non-terminal residue" evidence="1">
    <location>
        <position position="106"/>
    </location>
</feature>
<evidence type="ECO:0000313" key="1">
    <source>
        <dbReference type="EMBL" id="SHF60296.1"/>
    </source>
</evidence>
<reference evidence="2" key="1">
    <citation type="submission" date="2016-11" db="EMBL/GenBank/DDBJ databases">
        <authorList>
            <person name="Varghese N."/>
            <person name="Submissions S."/>
        </authorList>
    </citation>
    <scope>NUCLEOTIDE SEQUENCE [LARGE SCALE GENOMIC DNA]</scope>
    <source>
        <strain evidence="2">DSM 12395</strain>
    </source>
</reference>